<name>A0A0G1L412_9BACT</name>
<comment type="caution">
    <text evidence="3">The sequence shown here is derived from an EMBL/GenBank/DDBJ whole genome shotgun (WGS) entry which is preliminary data.</text>
</comment>
<dbReference type="Proteomes" id="UP000033966">
    <property type="component" value="Unassembled WGS sequence"/>
</dbReference>
<dbReference type="Pfam" id="PF13439">
    <property type="entry name" value="Glyco_transf_4"/>
    <property type="match status" value="1"/>
</dbReference>
<evidence type="ECO:0000259" key="2">
    <source>
        <dbReference type="Pfam" id="PF13439"/>
    </source>
</evidence>
<dbReference type="Pfam" id="PF00534">
    <property type="entry name" value="Glycos_transf_1"/>
    <property type="match status" value="1"/>
</dbReference>
<feature type="domain" description="Glycosyltransferase subfamily 4-like N-terminal" evidence="2">
    <location>
        <begin position="60"/>
        <end position="187"/>
    </location>
</feature>
<evidence type="ECO:0000313" key="4">
    <source>
        <dbReference type="Proteomes" id="UP000033966"/>
    </source>
</evidence>
<sequence>MRVAVLHDYLNQFGGAERVLKVILELFPDADLYTLLYDEKKTFGLFKKNIKKTSFLDREWVRRHHRMFIPAMPLASRMLTSSERYDLIISSTAGYAKGFRIEAPYHVSYCHSPLRYAWEIDYLKNLPFSPHAMSKDILRPVAEWLRRWDKRASGRVNLFIANSHFIAEKIGAYYGREAEVVYPPVSLNTFYHEPETPEDGYHLMVGRMLYYKGFDLGIRAFNRMKKPLIVIGRGPEEKKLHSLADPRYITFISSVSDEKLRHYYNGAKALIFPQIEDFGLVAAEAQACGTPVLAFSKGGGGEIVENGETGLIFTEQSSDAIIQAVKEAELVRFNRKKIAEHGARFSEASFKKLFLEAIKQSGFSSH</sequence>
<feature type="domain" description="Glycosyl transferase family 1" evidence="1">
    <location>
        <begin position="198"/>
        <end position="342"/>
    </location>
</feature>
<dbReference type="PANTHER" id="PTHR45947:SF3">
    <property type="entry name" value="SULFOQUINOVOSYL TRANSFERASE SQD2"/>
    <property type="match status" value="1"/>
</dbReference>
<reference evidence="3 4" key="1">
    <citation type="journal article" date="2015" name="Nature">
        <title>rRNA introns, odd ribosomes, and small enigmatic genomes across a large radiation of phyla.</title>
        <authorList>
            <person name="Brown C.T."/>
            <person name="Hug L.A."/>
            <person name="Thomas B.C."/>
            <person name="Sharon I."/>
            <person name="Castelle C.J."/>
            <person name="Singh A."/>
            <person name="Wilkins M.J."/>
            <person name="Williams K.H."/>
            <person name="Banfield J.F."/>
        </authorList>
    </citation>
    <scope>NUCLEOTIDE SEQUENCE [LARGE SCALE GENOMIC DNA]</scope>
</reference>
<dbReference type="EMBL" id="LCKF01000030">
    <property type="protein sequence ID" value="KKT90676.1"/>
    <property type="molecule type" value="Genomic_DNA"/>
</dbReference>
<evidence type="ECO:0000313" key="3">
    <source>
        <dbReference type="EMBL" id="KKT90676.1"/>
    </source>
</evidence>
<gene>
    <name evidence="3" type="ORF">UW92_C0030G0004</name>
</gene>
<dbReference type="Gene3D" id="3.40.50.2000">
    <property type="entry name" value="Glycogen Phosphorylase B"/>
    <property type="match status" value="2"/>
</dbReference>
<dbReference type="InterPro" id="IPR028098">
    <property type="entry name" value="Glyco_trans_4-like_N"/>
</dbReference>
<organism evidence="3 4">
    <name type="scientific">Candidatus Jorgensenbacteria bacterium GW2011_GWA2_45_13</name>
    <dbReference type="NCBI Taxonomy" id="1618662"/>
    <lineage>
        <taxon>Bacteria</taxon>
        <taxon>Candidatus Joergenseniibacteriota</taxon>
    </lineage>
</organism>
<dbReference type="InterPro" id="IPR050194">
    <property type="entry name" value="Glycosyltransferase_grp1"/>
</dbReference>
<dbReference type="PANTHER" id="PTHR45947">
    <property type="entry name" value="SULFOQUINOVOSYL TRANSFERASE SQD2"/>
    <property type="match status" value="1"/>
</dbReference>
<accession>A0A0G1L412</accession>
<proteinExistence type="predicted"/>
<dbReference type="GO" id="GO:0016757">
    <property type="term" value="F:glycosyltransferase activity"/>
    <property type="evidence" value="ECO:0007669"/>
    <property type="project" value="InterPro"/>
</dbReference>
<dbReference type="SUPFAM" id="SSF53756">
    <property type="entry name" value="UDP-Glycosyltransferase/glycogen phosphorylase"/>
    <property type="match status" value="1"/>
</dbReference>
<keyword evidence="3" id="KW-0808">Transferase</keyword>
<evidence type="ECO:0000259" key="1">
    <source>
        <dbReference type="Pfam" id="PF00534"/>
    </source>
</evidence>
<dbReference type="InterPro" id="IPR001296">
    <property type="entry name" value="Glyco_trans_1"/>
</dbReference>
<dbReference type="AlphaFoldDB" id="A0A0G1L412"/>
<protein>
    <submittedName>
        <fullName evidence="3">Glycosyl transferase group 1</fullName>
    </submittedName>
</protein>